<dbReference type="AlphaFoldDB" id="A0A8J4H8Z5"/>
<keyword evidence="1" id="KW-0238">DNA-binding</keyword>
<organism evidence="3 4">
    <name type="scientific">Xylanibacillus composti</name>
    <dbReference type="NCBI Taxonomy" id="1572762"/>
    <lineage>
        <taxon>Bacteria</taxon>
        <taxon>Bacillati</taxon>
        <taxon>Bacillota</taxon>
        <taxon>Bacilli</taxon>
        <taxon>Bacillales</taxon>
        <taxon>Paenibacillaceae</taxon>
        <taxon>Xylanibacillus</taxon>
    </lineage>
</organism>
<dbReference type="GO" id="GO:0003677">
    <property type="term" value="F:DNA binding"/>
    <property type="evidence" value="ECO:0007669"/>
    <property type="project" value="UniProtKB-KW"/>
</dbReference>
<feature type="domain" description="Endonuclease NucS C-terminal" evidence="2">
    <location>
        <begin position="6"/>
        <end position="98"/>
    </location>
</feature>
<dbReference type="InterPro" id="IPR011856">
    <property type="entry name" value="tRNA_endonuc-like_dom_sf"/>
</dbReference>
<dbReference type="Proteomes" id="UP000677918">
    <property type="component" value="Unassembled WGS sequence"/>
</dbReference>
<keyword evidence="4" id="KW-1185">Reference proteome</keyword>
<evidence type="ECO:0000256" key="1">
    <source>
        <dbReference type="ARBA" id="ARBA00023125"/>
    </source>
</evidence>
<dbReference type="GO" id="GO:0004519">
    <property type="term" value="F:endonuclease activity"/>
    <property type="evidence" value="ECO:0007669"/>
    <property type="project" value="InterPro"/>
</dbReference>
<dbReference type="InterPro" id="IPR002793">
    <property type="entry name" value="Endonuclease_NucS"/>
</dbReference>
<evidence type="ECO:0000313" key="4">
    <source>
        <dbReference type="Proteomes" id="UP000677918"/>
    </source>
</evidence>
<dbReference type="EMBL" id="BOVK01000079">
    <property type="protein sequence ID" value="GIQ71318.1"/>
    <property type="molecule type" value="Genomic_DNA"/>
</dbReference>
<proteinExistence type="predicted"/>
<evidence type="ECO:0000313" key="3">
    <source>
        <dbReference type="EMBL" id="GIQ71318.1"/>
    </source>
</evidence>
<comment type="caution">
    <text evidence="3">The sequence shown here is derived from an EMBL/GenBank/DDBJ whole genome shotgun (WGS) entry which is preliminary data.</text>
</comment>
<reference evidence="3" key="1">
    <citation type="submission" date="2021-04" db="EMBL/GenBank/DDBJ databases">
        <title>Draft genome sequence of Xylanibacillus composti strain K13.</title>
        <authorList>
            <person name="Uke A."/>
            <person name="Chhe C."/>
            <person name="Baramee S."/>
            <person name="Kosugi A."/>
        </authorList>
    </citation>
    <scope>NUCLEOTIDE SEQUENCE</scope>
    <source>
        <strain evidence="3">K13</strain>
    </source>
</reference>
<sequence>MGRRYEEKIRDYIADNLSFIDETLTLIKKEYKLDNIHGTKGFVDILAKDNYNNYVVIEVKRSNQAARQAIHEIMKYVALLKHNYKLKESEVRIIIISTDWNELLIPFSELLLQNSYHIEGYKIDIDANYLPVSKSKVAPVKSPTTRKFSRTHFGYFCEDNQTIDSLKYIIEKVMSDIKINDFILIELQTDREKYPNKHALYFVIVSSSKEKYWNILEELDNLKDEANLISKVKEYIESSEEDMFDDSELYYLEQSVFTEIVEQIYENELPKKYFLEIGNPESFTSFIENWEILKVNRYGFLKEDIRLGDDQIKNEIMGLNGTNRDLFIDICESKFLQKFNEVKQELNYSLSFNSSWKDDINQILDHRSDENTRISIFIYSPSNILFSLHQVIESKQWIFLPHFEIIVDYIEKNHPYTIIYTGQIHWNGKKPCFKEILEKYFYSDVFNLLLSMTMHSIESMDEKIMQDLGLEYVTKKYLIEDNEIIRDNINAVYKNIEHFFQDNREFLQELNVFFNRYSLQI</sequence>
<dbReference type="PANTHER" id="PTHR38814">
    <property type="entry name" value="ENDONUCLEASE NUCS"/>
    <property type="match status" value="1"/>
</dbReference>
<dbReference type="InterPro" id="IPR048301">
    <property type="entry name" value="NucS_C"/>
</dbReference>
<dbReference type="Pfam" id="PF01939">
    <property type="entry name" value="NucS_C"/>
    <property type="match status" value="1"/>
</dbReference>
<accession>A0A8J4H8Z5</accession>
<dbReference type="RefSeq" id="WP_213414114.1">
    <property type="nucleotide sequence ID" value="NZ_BOVK01000079.1"/>
</dbReference>
<gene>
    <name evidence="3" type="ORF">XYCOK13_41420</name>
</gene>
<evidence type="ECO:0000259" key="2">
    <source>
        <dbReference type="Pfam" id="PF01939"/>
    </source>
</evidence>
<protein>
    <recommendedName>
        <fullName evidence="2">Endonuclease NucS C-terminal domain-containing protein</fullName>
    </recommendedName>
</protein>
<dbReference type="PANTHER" id="PTHR38814:SF1">
    <property type="entry name" value="ENDONUCLEASE NUCS"/>
    <property type="match status" value="1"/>
</dbReference>
<name>A0A8J4H8Z5_9BACL</name>
<dbReference type="Gene3D" id="3.40.1350.10">
    <property type="match status" value="1"/>
</dbReference>